<dbReference type="PANTHER" id="PTHR22916:SF3">
    <property type="entry name" value="UDP-GLCNAC:BETAGAL BETA-1,3-N-ACETYLGLUCOSAMINYLTRANSFERASE-LIKE PROTEIN 1"/>
    <property type="match status" value="1"/>
</dbReference>
<dbReference type="Gene3D" id="3.90.550.10">
    <property type="entry name" value="Spore Coat Polysaccharide Biosynthesis Protein SpsA, Chain A"/>
    <property type="match status" value="1"/>
</dbReference>
<protein>
    <submittedName>
        <fullName evidence="2">Glycosyltransferase family 2 protein</fullName>
    </submittedName>
</protein>
<gene>
    <name evidence="2" type="ORF">E4S40_11855</name>
</gene>
<dbReference type="PANTHER" id="PTHR22916">
    <property type="entry name" value="GLYCOSYLTRANSFERASE"/>
    <property type="match status" value="1"/>
</dbReference>
<dbReference type="SUPFAM" id="SSF53448">
    <property type="entry name" value="Nucleotide-diphospho-sugar transferases"/>
    <property type="match status" value="1"/>
</dbReference>
<dbReference type="EMBL" id="SPSB01000003">
    <property type="protein sequence ID" value="TFV94696.1"/>
    <property type="molecule type" value="Genomic_DNA"/>
</dbReference>
<sequence length="293" mass="34616">MSFEPFETLQEGEGNDNPGHPLVSVCVPTFQHRYYISDCLDSILAQKTDFRFEILVGEDCSTDGTREICINYAKKFPEQIRLFLRKEEEKIIMFGRRSGRLNHLGLYENAKGKYVCFCDGDDFWCDPLKLQKQVTIMEKNPELSICVTNTRIEGGGQQFSVELSESSRLFNSKQLHNKFYMGHVSSWMVRNRMKKILQNQIVKKPIHLDKVLFQFYKLEGSLFYLSDVTSVYRFNPSGIYLSKSERENHKAQYKNGWFLFWYLHKDPTLFLRHTIYSLRRGFNIFVLKRFIKK</sequence>
<name>A0A4Y9QU55_9BACT</name>
<evidence type="ECO:0000313" key="2">
    <source>
        <dbReference type="EMBL" id="TFV94696.1"/>
    </source>
</evidence>
<dbReference type="RefSeq" id="WP_135074280.1">
    <property type="nucleotide sequence ID" value="NZ_SPSB01000003.1"/>
</dbReference>
<dbReference type="OrthoDB" id="199095at2"/>
<dbReference type="InterPro" id="IPR001173">
    <property type="entry name" value="Glyco_trans_2-like"/>
</dbReference>
<dbReference type="InterPro" id="IPR029044">
    <property type="entry name" value="Nucleotide-diphossugar_trans"/>
</dbReference>
<evidence type="ECO:0000313" key="3">
    <source>
        <dbReference type="Proteomes" id="UP000297647"/>
    </source>
</evidence>
<proteinExistence type="predicted"/>
<evidence type="ECO:0000259" key="1">
    <source>
        <dbReference type="Pfam" id="PF00535"/>
    </source>
</evidence>
<dbReference type="AlphaFoldDB" id="A0A4Y9QU55"/>
<keyword evidence="3" id="KW-1185">Reference proteome</keyword>
<organism evidence="2 3">
    <name type="scientific">Algoriphagus kandeliae</name>
    <dbReference type="NCBI Taxonomy" id="2562278"/>
    <lineage>
        <taxon>Bacteria</taxon>
        <taxon>Pseudomonadati</taxon>
        <taxon>Bacteroidota</taxon>
        <taxon>Cytophagia</taxon>
        <taxon>Cytophagales</taxon>
        <taxon>Cyclobacteriaceae</taxon>
        <taxon>Algoriphagus</taxon>
    </lineage>
</organism>
<reference evidence="2 3" key="1">
    <citation type="submission" date="2019-03" db="EMBL/GenBank/DDBJ databases">
        <title>Algoriphagus sp. nov, a new strain isolated from root system soil of mangrove plant Kandelia.</title>
        <authorList>
            <person name="Yin Q."/>
            <person name="Wang K."/>
            <person name="Song Z."/>
        </authorList>
    </citation>
    <scope>NUCLEOTIDE SEQUENCE [LARGE SCALE GENOMIC DNA]</scope>
    <source>
        <strain evidence="2 3">XY-J91</strain>
    </source>
</reference>
<feature type="domain" description="Glycosyltransferase 2-like" evidence="1">
    <location>
        <begin position="24"/>
        <end position="183"/>
    </location>
</feature>
<accession>A0A4Y9QU55</accession>
<dbReference type="Pfam" id="PF00535">
    <property type="entry name" value="Glycos_transf_2"/>
    <property type="match status" value="1"/>
</dbReference>
<dbReference type="CDD" id="cd00761">
    <property type="entry name" value="Glyco_tranf_GTA_type"/>
    <property type="match status" value="1"/>
</dbReference>
<dbReference type="GO" id="GO:0016758">
    <property type="term" value="F:hexosyltransferase activity"/>
    <property type="evidence" value="ECO:0007669"/>
    <property type="project" value="UniProtKB-ARBA"/>
</dbReference>
<comment type="caution">
    <text evidence="2">The sequence shown here is derived from an EMBL/GenBank/DDBJ whole genome shotgun (WGS) entry which is preliminary data.</text>
</comment>
<keyword evidence="2" id="KW-0808">Transferase</keyword>
<dbReference type="Proteomes" id="UP000297647">
    <property type="component" value="Unassembled WGS sequence"/>
</dbReference>